<comment type="subcellular location">
    <subcellularLocation>
        <location evidence="1">Cell membrane</location>
        <topology evidence="1">Multi-pass membrane protein</topology>
    </subcellularLocation>
</comment>
<dbReference type="PANTHER" id="PTHR40074:SF2">
    <property type="entry name" value="O-ACETYLTRANSFERASE WECH"/>
    <property type="match status" value="1"/>
</dbReference>
<feature type="transmembrane region" description="Helical" evidence="7">
    <location>
        <begin position="122"/>
        <end position="140"/>
    </location>
</feature>
<proteinExistence type="inferred from homology"/>
<evidence type="ECO:0000256" key="7">
    <source>
        <dbReference type="SAM" id="Phobius"/>
    </source>
</evidence>
<feature type="domain" description="Acyltransferase 3" evidence="8">
    <location>
        <begin position="9"/>
        <end position="331"/>
    </location>
</feature>
<feature type="transmembrane region" description="Helical" evidence="7">
    <location>
        <begin position="83"/>
        <end position="102"/>
    </location>
</feature>
<evidence type="ECO:0000313" key="9">
    <source>
        <dbReference type="EMBL" id="MBU5490229.1"/>
    </source>
</evidence>
<dbReference type="Pfam" id="PF01757">
    <property type="entry name" value="Acyl_transf_3"/>
    <property type="match status" value="1"/>
</dbReference>
<evidence type="ECO:0000259" key="8">
    <source>
        <dbReference type="Pfam" id="PF01757"/>
    </source>
</evidence>
<evidence type="ECO:0000313" key="10">
    <source>
        <dbReference type="Proteomes" id="UP000783588"/>
    </source>
</evidence>
<feature type="transmembrane region" description="Helical" evidence="7">
    <location>
        <begin position="242"/>
        <end position="262"/>
    </location>
</feature>
<keyword evidence="5 7" id="KW-1133">Transmembrane helix</keyword>
<protein>
    <submittedName>
        <fullName evidence="9">Acyltransferase family protein</fullName>
    </submittedName>
</protein>
<dbReference type="PANTHER" id="PTHR40074">
    <property type="entry name" value="O-ACETYLTRANSFERASE WECH"/>
    <property type="match status" value="1"/>
</dbReference>
<dbReference type="GO" id="GO:0016746">
    <property type="term" value="F:acyltransferase activity"/>
    <property type="evidence" value="ECO:0007669"/>
    <property type="project" value="UniProtKB-KW"/>
</dbReference>
<keyword evidence="10" id="KW-1185">Reference proteome</keyword>
<feature type="transmembrane region" description="Helical" evidence="7">
    <location>
        <begin position="274"/>
        <end position="292"/>
    </location>
</feature>
<keyword evidence="3" id="KW-1003">Cell membrane</keyword>
<keyword evidence="9" id="KW-0012">Acyltransferase</keyword>
<evidence type="ECO:0000256" key="6">
    <source>
        <dbReference type="ARBA" id="ARBA00023136"/>
    </source>
</evidence>
<feature type="transmembrane region" description="Helical" evidence="7">
    <location>
        <begin position="48"/>
        <end position="71"/>
    </location>
</feature>
<feature type="transmembrane region" description="Helical" evidence="7">
    <location>
        <begin position="12"/>
        <end position="28"/>
    </location>
</feature>
<evidence type="ECO:0000256" key="2">
    <source>
        <dbReference type="ARBA" id="ARBA00007400"/>
    </source>
</evidence>
<feature type="transmembrane region" description="Helical" evidence="7">
    <location>
        <begin position="178"/>
        <end position="200"/>
    </location>
</feature>
<evidence type="ECO:0000256" key="4">
    <source>
        <dbReference type="ARBA" id="ARBA00022692"/>
    </source>
</evidence>
<reference evidence="9 10" key="1">
    <citation type="submission" date="2021-06" db="EMBL/GenBank/DDBJ databases">
        <authorList>
            <person name="Sun Q."/>
            <person name="Li D."/>
        </authorList>
    </citation>
    <scope>NUCLEOTIDE SEQUENCE [LARGE SCALE GENOMIC DNA]</scope>
    <source>
        <strain evidence="9 10">MSJd-7</strain>
    </source>
</reference>
<evidence type="ECO:0000256" key="1">
    <source>
        <dbReference type="ARBA" id="ARBA00004651"/>
    </source>
</evidence>
<evidence type="ECO:0000256" key="5">
    <source>
        <dbReference type="ARBA" id="ARBA00022989"/>
    </source>
</evidence>
<keyword evidence="4 7" id="KW-0812">Transmembrane</keyword>
<comment type="similarity">
    <text evidence="2">Belongs to the acyltransferase 3 family.</text>
</comment>
<dbReference type="Proteomes" id="UP000783588">
    <property type="component" value="Unassembled WGS sequence"/>
</dbReference>
<accession>A0ABS6ERA2</accession>
<dbReference type="RefSeq" id="WP_216469867.1">
    <property type="nucleotide sequence ID" value="NZ_JAHLQI010000002.1"/>
</dbReference>
<dbReference type="EMBL" id="JAHLQI010000002">
    <property type="protein sequence ID" value="MBU5490229.1"/>
    <property type="molecule type" value="Genomic_DNA"/>
</dbReference>
<dbReference type="InterPro" id="IPR002656">
    <property type="entry name" value="Acyl_transf_3_dom"/>
</dbReference>
<gene>
    <name evidence="9" type="ORF">KQI75_06275</name>
</gene>
<organism evidence="9 10">
    <name type="scientific">Butyricicoccus intestinisimiae</name>
    <dbReference type="NCBI Taxonomy" id="2841509"/>
    <lineage>
        <taxon>Bacteria</taxon>
        <taxon>Bacillati</taxon>
        <taxon>Bacillota</taxon>
        <taxon>Clostridia</taxon>
        <taxon>Eubacteriales</taxon>
        <taxon>Butyricicoccaceae</taxon>
        <taxon>Butyricicoccus</taxon>
    </lineage>
</organism>
<feature type="transmembrane region" description="Helical" evidence="7">
    <location>
        <begin position="312"/>
        <end position="334"/>
    </location>
</feature>
<comment type="caution">
    <text evidence="9">The sequence shown here is derived from an EMBL/GenBank/DDBJ whole genome shotgun (WGS) entry which is preliminary data.</text>
</comment>
<feature type="transmembrane region" description="Helical" evidence="7">
    <location>
        <begin position="207"/>
        <end position="230"/>
    </location>
</feature>
<feature type="transmembrane region" description="Helical" evidence="7">
    <location>
        <begin position="152"/>
        <end position="172"/>
    </location>
</feature>
<evidence type="ECO:0000256" key="3">
    <source>
        <dbReference type="ARBA" id="ARBA00022475"/>
    </source>
</evidence>
<keyword evidence="9" id="KW-0808">Transferase</keyword>
<name>A0ABS6ERA2_9FIRM</name>
<sequence>MSISNKRDANLDLLRIISMLLIIFLHSIDHSGVLEQADVCGGGIYAYVRFTYALCQVCVNCYIMLSGYYLLNSKFHVHKLVALWMQVVFYSFVLRVLFMIMGRHAFSIVSLLSCFVPVLTGRYWFVTIYVGLYLLFPFLNKLVWAMNKKEHTLMNICLFVLFSLSISIYPSFMGMNSGGGWGIAWFVVLYLLSSWLRLYYTPKNKPAVLVAVFVCIPLIMSASQIGARAAGIDIFQCIISNWYRYDSVPVYLMTFALFAAFLNIRIENSYMKKIICAVAPLTLGVYLIHAHADVSPWLWETLNLPQYMEYTCFPLLQLMCVVVIFIVCIAIDALRRKILGKLENNHVVWTFCDRISTKSAMLLKNIIDIREAER</sequence>
<keyword evidence="6 7" id="KW-0472">Membrane</keyword>